<evidence type="ECO:0000313" key="3">
    <source>
        <dbReference type="Proteomes" id="UP000837801"/>
    </source>
</evidence>
<feature type="compositionally biased region" description="Basic residues" evidence="1">
    <location>
        <begin position="790"/>
        <end position="810"/>
    </location>
</feature>
<organism evidence="2 3">
    <name type="scientific">[Candida] railenensis</name>
    <dbReference type="NCBI Taxonomy" id="45579"/>
    <lineage>
        <taxon>Eukaryota</taxon>
        <taxon>Fungi</taxon>
        <taxon>Dikarya</taxon>
        <taxon>Ascomycota</taxon>
        <taxon>Saccharomycotina</taxon>
        <taxon>Pichiomycetes</taxon>
        <taxon>Debaryomycetaceae</taxon>
        <taxon>Kurtzmaniella</taxon>
    </lineage>
</organism>
<accession>A0A9P0QPS1</accession>
<feature type="compositionally biased region" description="Basic and acidic residues" evidence="1">
    <location>
        <begin position="696"/>
        <end position="770"/>
    </location>
</feature>
<dbReference type="AlphaFoldDB" id="A0A9P0QPS1"/>
<feature type="region of interest" description="Disordered" evidence="1">
    <location>
        <begin position="211"/>
        <end position="257"/>
    </location>
</feature>
<dbReference type="OrthoDB" id="48651at2759"/>
<name>A0A9P0QPS1_9ASCO</name>
<feature type="region of interest" description="Disordered" evidence="1">
    <location>
        <begin position="288"/>
        <end position="309"/>
    </location>
</feature>
<keyword evidence="3" id="KW-1185">Reference proteome</keyword>
<feature type="region of interest" description="Disordered" evidence="1">
    <location>
        <begin position="322"/>
        <end position="347"/>
    </location>
</feature>
<proteinExistence type="predicted"/>
<feature type="compositionally biased region" description="Pro residues" evidence="1">
    <location>
        <begin position="328"/>
        <end position="344"/>
    </location>
</feature>
<feature type="compositionally biased region" description="Basic residues" evidence="1">
    <location>
        <begin position="488"/>
        <end position="497"/>
    </location>
</feature>
<evidence type="ECO:0000256" key="1">
    <source>
        <dbReference type="SAM" id="MobiDB-lite"/>
    </source>
</evidence>
<evidence type="ECO:0008006" key="4">
    <source>
        <dbReference type="Google" id="ProtNLM"/>
    </source>
</evidence>
<feature type="region of interest" description="Disordered" evidence="1">
    <location>
        <begin position="482"/>
        <end position="833"/>
    </location>
</feature>
<dbReference type="EMBL" id="CAKXYY010000007">
    <property type="protein sequence ID" value="CAH2352641.1"/>
    <property type="molecule type" value="Genomic_DNA"/>
</dbReference>
<dbReference type="InterPro" id="IPR035979">
    <property type="entry name" value="RBD_domain_sf"/>
</dbReference>
<sequence>MSLQEFFTDESFGGSWADDDIDIASISVPIEKHKHYSGYGDSFGSGGGDRHYGGGPSGGGYAHGDDGPPYIIKLVNLPISGDDSFVEDLFRSRYTQYVKFKIVVDPVSNILETKIIKKVAFVELHSFSDLQKTLKWTDLYYKDRRKVVVEKADFRDFQHCIQFNQQHEQDIREITEDFMNQKNQPYNHNHTNNGYGSPERLHSNVRVLQKGGPLNPYAQIHSQPPLGHAHHPHLSASELPPLQPPKPADPPKKFNPFGAARPVDVVAKQHEIEKKLIMVNHTTIKTIGEETATEPHHQKRSSVVKKSSVPEAVVPVAPVPKTSVDLAAPPPPVSDKPKYSPAPVPTSAYGADGKSGFSLAEMLSSKHTDNKSGRSSPAKNTTPKLVPSKPIILKKKIVAAVPTPEKETEILKEEIQIEPNSVNDVIIVTDDGSNVELVNSGAEHANKSQVVKSFVRAETIDKLTNVEPTSKTKEELASILQRNEAKKDTKHHGTSKYKNHESSGRRPSDSYPNSSHQHFSNQHYYNPHQNQNHNQQQPGQPFNSRSTYRRASDAGSVKSGGESEEVNDLEVNGIDGSRPQTIRGRGRGATRGIRGGRGRGRGRGGLGHEYSSREFVKEESKDPIHEVILKENQIDLKASDNEAMVPKSAEIKDDQKIPRERTKKEFKPKQRVLREAREPREPREPRAPRATKASKGPKELKEPKEAKGPREPREPTEAKAPQDFKESKEFKELKESKVTKKPKEFKAIEANEVSESKKSESTKEDDKSFSEGDTFSNRGGRGRGSIRGGFRGRGRAASRGGVKGRGRGGRGRGSPLENGSDSKAVPPANTISE</sequence>
<feature type="compositionally biased region" description="Basic and acidic residues" evidence="1">
    <location>
        <begin position="649"/>
        <end position="687"/>
    </location>
</feature>
<dbReference type="GO" id="GO:0003676">
    <property type="term" value="F:nucleic acid binding"/>
    <property type="evidence" value="ECO:0007669"/>
    <property type="project" value="InterPro"/>
</dbReference>
<feature type="compositionally biased region" description="Low complexity" evidence="1">
    <location>
        <begin position="521"/>
        <end position="541"/>
    </location>
</feature>
<dbReference type="SUPFAM" id="SSF54928">
    <property type="entry name" value="RNA-binding domain, RBD"/>
    <property type="match status" value="1"/>
</dbReference>
<feature type="region of interest" description="Disordered" evidence="1">
    <location>
        <begin position="364"/>
        <end position="386"/>
    </location>
</feature>
<protein>
    <recommendedName>
        <fullName evidence="4">RRM domain-containing protein</fullName>
    </recommendedName>
</protein>
<reference evidence="2" key="1">
    <citation type="submission" date="2022-03" db="EMBL/GenBank/DDBJ databases">
        <authorList>
            <person name="Legras J.-L."/>
            <person name="Devillers H."/>
            <person name="Grondin C."/>
        </authorList>
    </citation>
    <scope>NUCLEOTIDE SEQUENCE</scope>
    <source>
        <strain evidence="2">CLIB 1423</strain>
    </source>
</reference>
<feature type="compositionally biased region" description="Basic and acidic residues" evidence="1">
    <location>
        <begin position="610"/>
        <end position="640"/>
    </location>
</feature>
<feature type="compositionally biased region" description="Basic and acidic residues" evidence="1">
    <location>
        <begin position="498"/>
        <end position="508"/>
    </location>
</feature>
<evidence type="ECO:0000313" key="2">
    <source>
        <dbReference type="EMBL" id="CAH2352641.1"/>
    </source>
</evidence>
<feature type="compositionally biased region" description="Polar residues" evidence="1">
    <location>
        <begin position="510"/>
        <end position="520"/>
    </location>
</feature>
<feature type="compositionally biased region" description="Polar residues" evidence="1">
    <location>
        <begin position="373"/>
        <end position="383"/>
    </location>
</feature>
<feature type="compositionally biased region" description="Basic residues" evidence="1">
    <location>
        <begin position="584"/>
        <end position="602"/>
    </location>
</feature>
<comment type="caution">
    <text evidence="2">The sequence shown here is derived from an EMBL/GenBank/DDBJ whole genome shotgun (WGS) entry which is preliminary data.</text>
</comment>
<dbReference type="Proteomes" id="UP000837801">
    <property type="component" value="Unassembled WGS sequence"/>
</dbReference>
<gene>
    <name evidence="2" type="ORF">CLIB1423_07S04236</name>
</gene>